<name>A0A1H6EAA1_9ACTN</name>
<dbReference type="EMBL" id="FNVU01000029">
    <property type="protein sequence ID" value="SEG94049.1"/>
    <property type="molecule type" value="Genomic_DNA"/>
</dbReference>
<dbReference type="AlphaFoldDB" id="A0A1H6EAA1"/>
<reference evidence="2 3" key="1">
    <citation type="submission" date="2016-10" db="EMBL/GenBank/DDBJ databases">
        <authorList>
            <person name="de Groot N.N."/>
        </authorList>
    </citation>
    <scope>NUCLEOTIDE SEQUENCE [LARGE SCALE GENOMIC DNA]</scope>
    <source>
        <strain evidence="2 3">CGMCC 4.2023</strain>
    </source>
</reference>
<evidence type="ECO:0000256" key="1">
    <source>
        <dbReference type="SAM" id="MobiDB-lite"/>
    </source>
</evidence>
<protein>
    <recommendedName>
        <fullName evidence="4">Excreted virulence factor EspC, type VII ESX diderm</fullName>
    </recommendedName>
</protein>
<organism evidence="2 3">
    <name type="scientific">Actinacidiphila yanglinensis</name>
    <dbReference type="NCBI Taxonomy" id="310779"/>
    <lineage>
        <taxon>Bacteria</taxon>
        <taxon>Bacillati</taxon>
        <taxon>Actinomycetota</taxon>
        <taxon>Actinomycetes</taxon>
        <taxon>Kitasatosporales</taxon>
        <taxon>Streptomycetaceae</taxon>
        <taxon>Actinacidiphila</taxon>
    </lineage>
</organism>
<accession>A0A1H6EAA1</accession>
<dbReference type="OrthoDB" id="4262106at2"/>
<dbReference type="Proteomes" id="UP000236754">
    <property type="component" value="Unassembled WGS sequence"/>
</dbReference>
<proteinExistence type="predicted"/>
<evidence type="ECO:0008006" key="4">
    <source>
        <dbReference type="Google" id="ProtNLM"/>
    </source>
</evidence>
<gene>
    <name evidence="2" type="ORF">SAMN05216223_12924</name>
</gene>
<dbReference type="RefSeq" id="WP_103890687.1">
    <property type="nucleotide sequence ID" value="NZ_FNVU01000029.1"/>
</dbReference>
<feature type="compositionally biased region" description="Basic and acidic residues" evidence="1">
    <location>
        <begin position="1"/>
        <end position="19"/>
    </location>
</feature>
<evidence type="ECO:0000313" key="3">
    <source>
        <dbReference type="Proteomes" id="UP000236754"/>
    </source>
</evidence>
<sequence length="109" mass="11490">MGDHAAPDETPAQKKERAGQLRTCATRARRIAGALGPYLDKTVGQATASPPIWTGPYATATTQTLTARQRSLGTMARDLLADVARWEAEAGRLEDEAVKGAAKQRAGGS</sequence>
<evidence type="ECO:0000313" key="2">
    <source>
        <dbReference type="EMBL" id="SEG94049.1"/>
    </source>
</evidence>
<keyword evidence="3" id="KW-1185">Reference proteome</keyword>
<feature type="region of interest" description="Disordered" evidence="1">
    <location>
        <begin position="1"/>
        <end position="23"/>
    </location>
</feature>